<dbReference type="EMBL" id="GG697397">
    <property type="protein sequence ID" value="EFQ35670.1"/>
    <property type="molecule type" value="Genomic_DNA"/>
</dbReference>
<dbReference type="RefSeq" id="XP_008099690.1">
    <property type="nucleotide sequence ID" value="XM_008101499.1"/>
</dbReference>
<reference evidence="3" key="1">
    <citation type="journal article" date="2012" name="Nat. Genet.">
        <title>Lifestyle transitions in plant pathogenic Colletotrichum fungi deciphered by genome and transcriptome analyses.</title>
        <authorList>
            <person name="O'Connell R.J."/>
            <person name="Thon M.R."/>
            <person name="Hacquard S."/>
            <person name="Amyotte S.G."/>
            <person name="Kleemann J."/>
            <person name="Torres M.F."/>
            <person name="Damm U."/>
            <person name="Buiate E.A."/>
            <person name="Epstein L."/>
            <person name="Alkan N."/>
            <person name="Altmueller J."/>
            <person name="Alvarado-Balderrama L."/>
            <person name="Bauser C.A."/>
            <person name="Becker C."/>
            <person name="Birren B.W."/>
            <person name="Chen Z."/>
            <person name="Choi J."/>
            <person name="Crouch J.A."/>
            <person name="Duvick J.P."/>
            <person name="Farman M.A."/>
            <person name="Gan P."/>
            <person name="Heiman D."/>
            <person name="Henrissat B."/>
            <person name="Howard R.J."/>
            <person name="Kabbage M."/>
            <person name="Koch C."/>
            <person name="Kracher B."/>
            <person name="Kubo Y."/>
            <person name="Law A.D."/>
            <person name="Lebrun M.-H."/>
            <person name="Lee Y.-H."/>
            <person name="Miyara I."/>
            <person name="Moore N."/>
            <person name="Neumann U."/>
            <person name="Nordstroem K."/>
            <person name="Panaccione D.G."/>
            <person name="Panstruga R."/>
            <person name="Place M."/>
            <person name="Proctor R.H."/>
            <person name="Prusky D."/>
            <person name="Rech G."/>
            <person name="Reinhardt R."/>
            <person name="Rollins J.A."/>
            <person name="Rounsley S."/>
            <person name="Schardl C.L."/>
            <person name="Schwartz D.C."/>
            <person name="Shenoy N."/>
            <person name="Shirasu K."/>
            <person name="Sikhakolli U.R."/>
            <person name="Stueber K."/>
            <person name="Sukno S.A."/>
            <person name="Sweigard J.A."/>
            <person name="Takano Y."/>
            <person name="Takahara H."/>
            <person name="Trail F."/>
            <person name="van der Does H.C."/>
            <person name="Voll L.M."/>
            <person name="Will I."/>
            <person name="Young S."/>
            <person name="Zeng Q."/>
            <person name="Zhang J."/>
            <person name="Zhou S."/>
            <person name="Dickman M.B."/>
            <person name="Schulze-Lefert P."/>
            <person name="Ver Loren van Themaat E."/>
            <person name="Ma L.-J."/>
            <person name="Vaillancourt L.J."/>
        </authorList>
    </citation>
    <scope>NUCLEOTIDE SEQUENCE [LARGE SCALE GENOMIC DNA]</scope>
    <source>
        <strain evidence="3">M1.001 / M2 / FGSC 10212</strain>
    </source>
</reference>
<sequence>MFWAFYTLKRNLLDRNLCVIIGRPFTIPDEAIHTPLRELSEGVGGSRAPALHLIKHRRLESEMLETRNRHRTARRSTSLLGGTA</sequence>
<dbReference type="OrthoDB" id="189997at2759"/>
<evidence type="ECO:0000313" key="2">
    <source>
        <dbReference type="EMBL" id="EFQ35670.1"/>
    </source>
</evidence>
<dbReference type="VEuPathDB" id="FungiDB:GLRG_10814"/>
<dbReference type="GeneID" id="24416179"/>
<evidence type="ECO:0000313" key="3">
    <source>
        <dbReference type="Proteomes" id="UP000008782"/>
    </source>
</evidence>
<dbReference type="AlphaFoldDB" id="E3QXR7"/>
<dbReference type="Proteomes" id="UP000008782">
    <property type="component" value="Unassembled WGS sequence"/>
</dbReference>
<proteinExistence type="predicted"/>
<organism evidence="3">
    <name type="scientific">Colletotrichum graminicola (strain M1.001 / M2 / FGSC 10212)</name>
    <name type="common">Maize anthracnose fungus</name>
    <name type="synonym">Glomerella graminicola</name>
    <dbReference type="NCBI Taxonomy" id="645133"/>
    <lineage>
        <taxon>Eukaryota</taxon>
        <taxon>Fungi</taxon>
        <taxon>Dikarya</taxon>
        <taxon>Ascomycota</taxon>
        <taxon>Pezizomycotina</taxon>
        <taxon>Sordariomycetes</taxon>
        <taxon>Hypocreomycetidae</taxon>
        <taxon>Glomerellales</taxon>
        <taxon>Glomerellaceae</taxon>
        <taxon>Colletotrichum</taxon>
        <taxon>Colletotrichum graminicola species complex</taxon>
    </lineage>
</organism>
<dbReference type="HOGENOM" id="CLU_2527330_0_0_1"/>
<feature type="compositionally biased region" description="Polar residues" evidence="1">
    <location>
        <begin position="75"/>
        <end position="84"/>
    </location>
</feature>
<keyword evidence="3" id="KW-1185">Reference proteome</keyword>
<evidence type="ECO:0000256" key="1">
    <source>
        <dbReference type="SAM" id="MobiDB-lite"/>
    </source>
</evidence>
<protein>
    <submittedName>
        <fullName evidence="2">Uncharacterized protein</fullName>
    </submittedName>
</protein>
<feature type="region of interest" description="Disordered" evidence="1">
    <location>
        <begin position="65"/>
        <end position="84"/>
    </location>
</feature>
<gene>
    <name evidence="2" type="ORF">GLRG_10814</name>
</gene>
<accession>E3QXR7</accession>
<name>E3QXR7_COLGM</name>